<dbReference type="Proteomes" id="UP000245626">
    <property type="component" value="Unassembled WGS sequence"/>
</dbReference>
<gene>
    <name evidence="1" type="ORF">IE53DRAFT_335199</name>
</gene>
<reference evidence="1 2" key="1">
    <citation type="journal article" date="2018" name="Mol. Biol. Evol.">
        <title>Broad Genomic Sampling Reveals a Smut Pathogenic Ancestry of the Fungal Clade Ustilaginomycotina.</title>
        <authorList>
            <person name="Kijpornyongpan T."/>
            <person name="Mondo S.J."/>
            <person name="Barry K."/>
            <person name="Sandor L."/>
            <person name="Lee J."/>
            <person name="Lipzen A."/>
            <person name="Pangilinan J."/>
            <person name="LaButti K."/>
            <person name="Hainaut M."/>
            <person name="Henrissat B."/>
            <person name="Grigoriev I.V."/>
            <person name="Spatafora J.W."/>
            <person name="Aime M.C."/>
        </authorList>
    </citation>
    <scope>NUCLEOTIDE SEQUENCE [LARGE SCALE GENOMIC DNA]</scope>
    <source>
        <strain evidence="1 2">SA 807</strain>
    </source>
</reference>
<evidence type="ECO:0000313" key="1">
    <source>
        <dbReference type="EMBL" id="PWN47581.1"/>
    </source>
</evidence>
<proteinExistence type="predicted"/>
<dbReference type="EMBL" id="KZ820392">
    <property type="protein sequence ID" value="PWN47581.1"/>
    <property type="molecule type" value="Genomic_DNA"/>
</dbReference>
<organism evidence="1 2">
    <name type="scientific">Violaceomyces palustris</name>
    <dbReference type="NCBI Taxonomy" id="1673888"/>
    <lineage>
        <taxon>Eukaryota</taxon>
        <taxon>Fungi</taxon>
        <taxon>Dikarya</taxon>
        <taxon>Basidiomycota</taxon>
        <taxon>Ustilaginomycotina</taxon>
        <taxon>Ustilaginomycetes</taxon>
        <taxon>Violaceomycetales</taxon>
        <taxon>Violaceomycetaceae</taxon>
        <taxon>Violaceomyces</taxon>
    </lineage>
</organism>
<accession>A0ACD0NP43</accession>
<protein>
    <submittedName>
        <fullName evidence="1">Uncharacterized protein</fullName>
    </submittedName>
</protein>
<evidence type="ECO:0000313" key="2">
    <source>
        <dbReference type="Proteomes" id="UP000245626"/>
    </source>
</evidence>
<name>A0ACD0NP43_9BASI</name>
<sequence>MEEGRDSRFSQTILLEEGEDVRRLELGFYRTSLFRLFLWYSACILSAGLVFVVDRWFGQRFWIRFNCRPSSLVLSAERRQRQNRFLVVVDEARSEGVEILPLKSLNLVREVPISDVFTDTEPIIGTTTTDGGLSSSRHLSELASPPTISTLSVLDYKATRLLLDPRTAKFRPISSWRDPCWTSWDSTSASKGLTDPRTIEFRESMFGKNQIQVEGKGVVEIMLEEVLHPFYVFQIYSIVLWCNDDYVPYAIVIAVVSIIGIVITTVTTKRAIERMRRVSRFSSPVSVLRDSGWVTIDSEDLVPGDVVDLNQPRAPMGCLPCDVLLLEGDCIVDEAMLTGESVPVLKAPCPDQLIRTSLVSDSATQQLKKLDRHLLYSGTRLIRVRPPCPTTTRVTKGLVIRTGFSTAKGSLVRQMLFPRPIRFKFYRDAFLFIGYLGAIALVGTISTIIYFHVIGVDGAEIALRSLDVLTIAVPPALPATLSICITFAIARLRRRRIHCTSPQRINVAGMVNVACFDKTGTLTEEGLDVLGVRSVVDSKPEGRILSPLHHSVQDLRREKPGIRTEEEQRSPLDLEEALATTHDLNLLRGEPIGEPLEVKMLGWTGRKLEEEEEEEEEGGEGEGGGKVILLRTGGIECGRPRNPEGTLARIPIVRGRRASESQVGTDPVEAGKDVALVRTFGFSAQLRRMSVIVKRDGDVGAQLYCKGAPEVVSDLCLSESLPKDYRQVLDHYTRAGFRVLALAGKRFEAMGWEEASRFMTRGEAEKGLDLLGLLIFENKLKEGTTAAIARLRDDARLPIKVCTGDSVLTAVSVARECGILDGAKPVYSARIRKEGKEDDDDDKVSKIGKRYQDVVEWFNLDDEDETLNDLDLNPNLQGSLRLKDVELAISGETYRHLMNQSPKETLERAMVKAKVFARMSPDQKQDMVERLQTLGYTVSFTGDGANDCGALKAADVGLSLSEAEASVAAPFTSHCREISCLEDLIREGRSALSVSFSMFKWMSVYSLTEYFTVLLLYGRATSMDNAEYLFIDVFLVLPIAFGLANTRPSERLSSQPPPSRLATFLPVTSMLGQVILVFLSQTVVHLTLRSRSWYQPPNLDPSDLELKNQDNTALFKASIFSYLISAICYSLGPPHSQPLYRNLLLFPSLILLASFSTYLLFTNSGPIFNLFGMEPLGTEFPPMILSILLAQLVLAIAFETWALKPTSRFVRATLRRRNKVGKTFKRVEREISEGL</sequence>
<keyword evidence="2" id="KW-1185">Reference proteome</keyword>